<protein>
    <submittedName>
        <fullName evidence="2">Uncharacterized protein</fullName>
    </submittedName>
</protein>
<keyword evidence="3" id="KW-1185">Reference proteome</keyword>
<evidence type="ECO:0000313" key="2">
    <source>
        <dbReference type="EMBL" id="ESO83665.1"/>
    </source>
</evidence>
<dbReference type="Proteomes" id="UP000030746">
    <property type="component" value="Unassembled WGS sequence"/>
</dbReference>
<accession>V3ZMI9</accession>
<dbReference type="OrthoDB" id="10688424at2759"/>
<dbReference type="EMBL" id="KB203629">
    <property type="protein sequence ID" value="ESO83665.1"/>
    <property type="molecule type" value="Genomic_DNA"/>
</dbReference>
<name>V3ZMI9_LOTGI</name>
<dbReference type="HOGENOM" id="CLU_282463_0_0_1"/>
<proteinExistence type="predicted"/>
<feature type="compositionally biased region" description="Polar residues" evidence="1">
    <location>
        <begin position="289"/>
        <end position="307"/>
    </location>
</feature>
<evidence type="ECO:0000313" key="3">
    <source>
        <dbReference type="Proteomes" id="UP000030746"/>
    </source>
</evidence>
<evidence type="ECO:0000256" key="1">
    <source>
        <dbReference type="SAM" id="MobiDB-lite"/>
    </source>
</evidence>
<dbReference type="CTD" id="20250171"/>
<dbReference type="KEGG" id="lgi:LOTGIDRAFT_236502"/>
<reference evidence="2" key="1">
    <citation type="journal article" date="2013" name="Nature">
        <title>Insights into bilaterian evolution from three spiralian genomes.</title>
        <authorList>
            <person name="Simakov O."/>
            <person name="Marletaz F."/>
            <person name="Cho S.J."/>
            <person name="Edsinger-Gonzales E."/>
            <person name="Havlak P."/>
            <person name="Hellsten U."/>
            <person name="Kuo D.H."/>
            <person name="Larsson T."/>
            <person name="Lv J."/>
            <person name="Arendt D."/>
            <person name="Savage R."/>
            <person name="Osoegawa K."/>
            <person name="de Jong P."/>
            <person name="Grimwood J."/>
            <person name="Chapman J.A."/>
            <person name="Shapiro H."/>
            <person name="Aerts A."/>
            <person name="Otillar R.P."/>
            <person name="Terry A.Y."/>
            <person name="Boore J.L."/>
            <person name="Grigoriev I.V."/>
            <person name="Lindberg D.R."/>
            <person name="Seaver E.C."/>
            <person name="Weisblat D.A."/>
            <person name="Putnam N.H."/>
            <person name="Rokhsar D.S."/>
        </authorList>
    </citation>
    <scope>NUCLEOTIDE SEQUENCE [LARGE SCALE GENOMIC DNA]</scope>
</reference>
<feature type="compositionally biased region" description="Acidic residues" evidence="1">
    <location>
        <begin position="588"/>
        <end position="601"/>
    </location>
</feature>
<sequence>MEDELRISLGNDSLGAFSVNRNVVTSYDHYRNDQNYGRKSVLRSYSVQPGAHRDDGAFGFESPTNLCKPSSPIAPATSPSLQALPSITTINQTPEPRVCWKDFLTQLNAKGKTSKFSVRSGFDDVRVIEHKYSRHSKQKTSLQVLQPTRAPAPFPSKYTPTPRPHHLKPLDCHKRQKKKRRNKSVNPELDVSGNGLYCPASDPPPNKDYIPGFVKIKHHDCYRCVNRMSTHDQHSWIQAFNFACRIRKSSTKRSPKVAGEHLLCVKGSKDKFITNAAVSNDEVHGQIVPRSQSENLPDTNEAATDITSGKYASKPLTKKRGSIIRAGKISERHRNSQGDPKYLTSIMLTMPINVEFLKNMELNNLTHTLKGAQSLTMAIEYNRKNRKRIMEKKLEAQQKSEDLAIASSFTMLTQSESLSKIHNEQDQLRELSFSVMEESDALYRPDSIMSLSDGPISNRRPVVIFSETDLREKNKDLHLNKNTSANNDIDLYTKSKDNGGPADLKSESEANSLEEPDASSKEQPEIITTNLNVSDSSCYWVFTSEMTHPINENLEGSTPQISQSLQTESQNGTKDVPQVPEHLPNEDYREDEDPYLEEDDDEEGDVFYELRSFPQKFNIENFALPTGKDLCYTAMTDKRYNKWSRQKRRGSKKKPKKREKEDKYAVSDENLSATQEVYLRNLEAIYRSREGTIKYNHDKANNDIVTHSECDPTLVASATSKVSLSGSRVQTISSTSLQKVCVLEGISNALPPPYRNSDTSQASYSFADVVEGELKMLCTSNNSDQFMPKNGRWDSHDQDLNIRASDSRSLHVEEVDNQDLRSSMDLTFPLRRSASGNTRGSAEHVPRKSSSLLTMPSNERSEECIPTKELGVDLPELVKPVTAQTTGHGKRSVPSHAYIASVQKQILDYHRRDLFNGSSLICPLYVTLPTMDINITGKGQTGVRRSAPVKPTRPFDRRKKSPRFIPRNYTAVRISEDPVLSIVKGKKAHGTTTRRSKPKTFKRRVQIGEEMEAITIHDLLSNLNSSADPNCSKTKYFQKHPSNKSPCRGQTFREIYGKTTCPTGNHGNSPEKQERERSLSALSISKSVIFSVLPIPDFYKIPERFK</sequence>
<feature type="compositionally biased region" description="Basic residues" evidence="1">
    <location>
        <begin position="174"/>
        <end position="183"/>
    </location>
</feature>
<feature type="region of interest" description="Disordered" evidence="1">
    <location>
        <begin position="149"/>
        <end position="190"/>
    </location>
</feature>
<organism evidence="2 3">
    <name type="scientific">Lottia gigantea</name>
    <name type="common">Giant owl limpet</name>
    <dbReference type="NCBI Taxonomy" id="225164"/>
    <lineage>
        <taxon>Eukaryota</taxon>
        <taxon>Metazoa</taxon>
        <taxon>Spiralia</taxon>
        <taxon>Lophotrochozoa</taxon>
        <taxon>Mollusca</taxon>
        <taxon>Gastropoda</taxon>
        <taxon>Patellogastropoda</taxon>
        <taxon>Lottioidea</taxon>
        <taxon>Lottiidae</taxon>
        <taxon>Lottia</taxon>
    </lineage>
</organism>
<feature type="region of interest" description="Disordered" evidence="1">
    <location>
        <begin position="831"/>
        <end position="864"/>
    </location>
</feature>
<feature type="compositionally biased region" description="Polar residues" evidence="1">
    <location>
        <begin position="848"/>
        <end position="858"/>
    </location>
</feature>
<dbReference type="RefSeq" id="XP_009065693.1">
    <property type="nucleotide sequence ID" value="XM_009067445.1"/>
</dbReference>
<dbReference type="GeneID" id="20250171"/>
<feature type="compositionally biased region" description="Polar residues" evidence="1">
    <location>
        <begin position="554"/>
        <end position="573"/>
    </location>
</feature>
<feature type="compositionally biased region" description="Basic residues" evidence="1">
    <location>
        <begin position="642"/>
        <end position="657"/>
    </location>
</feature>
<feature type="region of interest" description="Disordered" evidence="1">
    <location>
        <begin position="550"/>
        <end position="601"/>
    </location>
</feature>
<feature type="region of interest" description="Disordered" evidence="1">
    <location>
        <begin position="642"/>
        <end position="667"/>
    </location>
</feature>
<feature type="region of interest" description="Disordered" evidence="1">
    <location>
        <begin position="288"/>
        <end position="311"/>
    </location>
</feature>
<gene>
    <name evidence="2" type="ORF">LOTGIDRAFT_236502</name>
</gene>
<feature type="region of interest" description="Disordered" evidence="1">
    <location>
        <begin position="476"/>
        <end position="525"/>
    </location>
</feature>
<feature type="region of interest" description="Disordered" evidence="1">
    <location>
        <begin position="939"/>
        <end position="960"/>
    </location>
</feature>
<dbReference type="AlphaFoldDB" id="V3ZMI9"/>